<sequence>MSDTVDLLVLIGARQLHSSRWGLLRGRHLVRNAVVLFNLQYRRPSRPCPGTQRTGAWTGHHRIGNLQGCILVAVKLSMMYAAHCTIVLLRYRGFAMLKGRCVGADVRCDSAVLSGFSATSDDVDGPAFSEANLEDCRSGAKAETALDMDGARRVECDDAGRTCSLWSSA</sequence>
<keyword evidence="2" id="KW-1185">Reference proteome</keyword>
<dbReference type="Proteomes" id="UP000182658">
    <property type="component" value="Unassembled WGS sequence"/>
</dbReference>
<dbReference type="InParanoid" id="A0A1J7J6J8"/>
<organism evidence="1 2">
    <name type="scientific">Coniochaeta ligniaria NRRL 30616</name>
    <dbReference type="NCBI Taxonomy" id="1408157"/>
    <lineage>
        <taxon>Eukaryota</taxon>
        <taxon>Fungi</taxon>
        <taxon>Dikarya</taxon>
        <taxon>Ascomycota</taxon>
        <taxon>Pezizomycotina</taxon>
        <taxon>Sordariomycetes</taxon>
        <taxon>Sordariomycetidae</taxon>
        <taxon>Coniochaetales</taxon>
        <taxon>Coniochaetaceae</taxon>
        <taxon>Coniochaeta</taxon>
    </lineage>
</organism>
<reference evidence="1 2" key="1">
    <citation type="submission" date="2016-10" db="EMBL/GenBank/DDBJ databases">
        <title>Draft genome sequence of Coniochaeta ligniaria NRRL30616, a lignocellulolytic fungus for bioabatement of inhibitors in plant biomass hydrolysates.</title>
        <authorList>
            <consortium name="DOE Joint Genome Institute"/>
            <person name="Jimenez D.J."/>
            <person name="Hector R.E."/>
            <person name="Riley R."/>
            <person name="Sun H."/>
            <person name="Grigoriev I.V."/>
            <person name="Van Elsas J.D."/>
            <person name="Nichols N.N."/>
        </authorList>
    </citation>
    <scope>NUCLEOTIDE SEQUENCE [LARGE SCALE GENOMIC DNA]</scope>
    <source>
        <strain evidence="1 2">NRRL 30616</strain>
    </source>
</reference>
<evidence type="ECO:0000313" key="1">
    <source>
        <dbReference type="EMBL" id="OIW23122.1"/>
    </source>
</evidence>
<gene>
    <name evidence="1" type="ORF">CONLIGDRAFT_143058</name>
</gene>
<accession>A0A1J7J6J8</accession>
<evidence type="ECO:0000313" key="2">
    <source>
        <dbReference type="Proteomes" id="UP000182658"/>
    </source>
</evidence>
<dbReference type="AlphaFoldDB" id="A0A1J7J6J8"/>
<name>A0A1J7J6J8_9PEZI</name>
<proteinExistence type="predicted"/>
<protein>
    <submittedName>
        <fullName evidence="1">Uncharacterized protein</fullName>
    </submittedName>
</protein>
<dbReference type="EMBL" id="KV875108">
    <property type="protein sequence ID" value="OIW23122.1"/>
    <property type="molecule type" value="Genomic_DNA"/>
</dbReference>